<dbReference type="InterPro" id="IPR015943">
    <property type="entry name" value="WD40/YVTN_repeat-like_dom_sf"/>
</dbReference>
<dbReference type="AlphaFoldDB" id="A0A9W8LYK9"/>
<keyword evidence="2" id="KW-1185">Reference proteome</keyword>
<comment type="caution">
    <text evidence="1">The sequence shown here is derived from an EMBL/GenBank/DDBJ whole genome shotgun (WGS) entry which is preliminary data.</text>
</comment>
<feature type="non-terminal residue" evidence="1">
    <location>
        <position position="86"/>
    </location>
</feature>
<evidence type="ECO:0000313" key="1">
    <source>
        <dbReference type="EMBL" id="KAJ2845117.1"/>
    </source>
</evidence>
<dbReference type="Proteomes" id="UP001139887">
    <property type="component" value="Unassembled WGS sequence"/>
</dbReference>
<dbReference type="Gene3D" id="2.130.10.10">
    <property type="entry name" value="YVTN repeat-like/Quinoprotein amine dehydrogenase"/>
    <property type="match status" value="1"/>
</dbReference>
<dbReference type="Pfam" id="PF00400">
    <property type="entry name" value="WD40"/>
    <property type="match status" value="1"/>
</dbReference>
<reference evidence="1" key="1">
    <citation type="submission" date="2022-07" db="EMBL/GenBank/DDBJ databases">
        <title>Phylogenomic reconstructions and comparative analyses of Kickxellomycotina fungi.</title>
        <authorList>
            <person name="Reynolds N.K."/>
            <person name="Stajich J.E."/>
            <person name="Barry K."/>
            <person name="Grigoriev I.V."/>
            <person name="Crous P."/>
            <person name="Smith M.E."/>
        </authorList>
    </citation>
    <scope>NUCLEOTIDE SEQUENCE</scope>
    <source>
        <strain evidence="1">NRRL 1566</strain>
    </source>
</reference>
<dbReference type="EMBL" id="JANBUW010000886">
    <property type="protein sequence ID" value="KAJ2845117.1"/>
    <property type="molecule type" value="Genomic_DNA"/>
</dbReference>
<dbReference type="OrthoDB" id="2288928at2759"/>
<dbReference type="SMART" id="SM00320">
    <property type="entry name" value="WD40"/>
    <property type="match status" value="2"/>
</dbReference>
<evidence type="ECO:0000313" key="2">
    <source>
        <dbReference type="Proteomes" id="UP001139887"/>
    </source>
</evidence>
<accession>A0A9W8LYK9</accession>
<dbReference type="InterPro" id="IPR001680">
    <property type="entry name" value="WD40_rpt"/>
</dbReference>
<protein>
    <submittedName>
        <fullName evidence="1">WD repeat-containing protein jip5</fullName>
    </submittedName>
</protein>
<proteinExistence type="predicted"/>
<organism evidence="1 2">
    <name type="scientific">Coemansia brasiliensis</name>
    <dbReference type="NCBI Taxonomy" id="2650707"/>
    <lineage>
        <taxon>Eukaryota</taxon>
        <taxon>Fungi</taxon>
        <taxon>Fungi incertae sedis</taxon>
        <taxon>Zoopagomycota</taxon>
        <taxon>Kickxellomycotina</taxon>
        <taxon>Kickxellomycetes</taxon>
        <taxon>Kickxellales</taxon>
        <taxon>Kickxellaceae</taxon>
        <taxon>Coemansia</taxon>
    </lineage>
</organism>
<dbReference type="SUPFAM" id="SSF50978">
    <property type="entry name" value="WD40 repeat-like"/>
    <property type="match status" value="1"/>
</dbReference>
<dbReference type="InterPro" id="IPR036322">
    <property type="entry name" value="WD40_repeat_dom_sf"/>
</dbReference>
<sequence>MDDRALRPKSLKFKEPVIDVAFSPAANLVASSLITGHVFVHKYAVEGNQRLLRGKPHKKSCRSVCFSGDGQQLYTASKDRSWQAMD</sequence>
<name>A0A9W8LYK9_9FUNG</name>
<gene>
    <name evidence="1" type="primary">JIP5</name>
    <name evidence="1" type="ORF">IWW36_004918</name>
</gene>